<dbReference type="Pfam" id="PF01344">
    <property type="entry name" value="Kelch_1"/>
    <property type="match status" value="3"/>
</dbReference>
<sequence>MTAKNECEVYDISKNKLVSIPSMNENRQENAAVSYNGVVYSVGGSELNTAECYDPASKRWSYIAPMNYDLEDFGICTYNGLIYVLGGKFNFIVESYDPATNKWHLCQDIPVDMTLYSNRATVAENCIYSLTQKSNGNSLFRFDPRNGKWYNLHKMLRPSGQYELISYDRTLFAIGAKDCKRLDIRVKKWEPIPSMLSNRYGFSAVIAAKDIYVLGGRERRSPELITSVERLNIDNNEWTTVNSIQIENYSVGTAIFSGDFDFNKNIY</sequence>
<evidence type="ECO:0000313" key="2">
    <source>
        <dbReference type="Proteomes" id="UP000092443"/>
    </source>
</evidence>
<dbReference type="Proteomes" id="UP000092443">
    <property type="component" value="Unplaced"/>
</dbReference>
<name>A0A9C5ZKW3_9MUSC</name>
<dbReference type="RefSeq" id="XP_037898567.1">
    <property type="nucleotide sequence ID" value="XM_038042639.1"/>
</dbReference>
<organism evidence="2 3">
    <name type="scientific">Glossina fuscipes</name>
    <dbReference type="NCBI Taxonomy" id="7396"/>
    <lineage>
        <taxon>Eukaryota</taxon>
        <taxon>Metazoa</taxon>
        <taxon>Ecdysozoa</taxon>
        <taxon>Arthropoda</taxon>
        <taxon>Hexapoda</taxon>
        <taxon>Insecta</taxon>
        <taxon>Pterygota</taxon>
        <taxon>Neoptera</taxon>
        <taxon>Endopterygota</taxon>
        <taxon>Diptera</taxon>
        <taxon>Brachycera</taxon>
        <taxon>Muscomorpha</taxon>
        <taxon>Hippoboscoidea</taxon>
        <taxon>Glossinidae</taxon>
        <taxon>Glossina</taxon>
    </lineage>
</organism>
<dbReference type="SMART" id="SM00612">
    <property type="entry name" value="Kelch"/>
    <property type="match status" value="4"/>
</dbReference>
<proteinExistence type="predicted"/>
<protein>
    <submittedName>
        <fullName evidence="3">Kelch-like protein 5</fullName>
    </submittedName>
</protein>
<dbReference type="InterPro" id="IPR006652">
    <property type="entry name" value="Kelch_1"/>
</dbReference>
<dbReference type="GeneID" id="119643296"/>
<keyword evidence="2" id="KW-1185">Reference proteome</keyword>
<reference evidence="3" key="1">
    <citation type="submission" date="2025-08" db="UniProtKB">
        <authorList>
            <consortium name="RefSeq"/>
        </authorList>
    </citation>
    <scope>IDENTIFICATION</scope>
    <source>
        <tissue evidence="3">Whole body pupa</tissue>
    </source>
</reference>
<dbReference type="InterPro" id="IPR015915">
    <property type="entry name" value="Kelch-typ_b-propeller"/>
</dbReference>
<dbReference type="AlphaFoldDB" id="A0A9C5ZKW3"/>
<dbReference type="Gene3D" id="2.120.10.80">
    <property type="entry name" value="Kelch-type beta propeller"/>
    <property type="match status" value="2"/>
</dbReference>
<dbReference type="InterPro" id="IPR052392">
    <property type="entry name" value="Kelch-BTB_domain-containing"/>
</dbReference>
<dbReference type="SUPFAM" id="SSF50965">
    <property type="entry name" value="Galactose oxidase, central domain"/>
    <property type="match status" value="1"/>
</dbReference>
<evidence type="ECO:0000313" key="3">
    <source>
        <dbReference type="RefSeq" id="XP_037898567.1"/>
    </source>
</evidence>
<accession>A0A9C5ZKW3</accession>
<gene>
    <name evidence="3" type="primary">LOC119643296</name>
</gene>
<keyword evidence="1" id="KW-0880">Kelch repeat</keyword>
<dbReference type="InterPro" id="IPR011043">
    <property type="entry name" value="Gal_Oxase/kelch_b-propeller"/>
</dbReference>
<dbReference type="PANTHER" id="PTHR46375">
    <property type="entry name" value="KELCH REPEAT AND BTB DOMAIN-CONTAINING PROTEIN 13-RELATED"/>
    <property type="match status" value="1"/>
</dbReference>
<dbReference type="PANTHER" id="PTHR46375:SF3">
    <property type="entry name" value="KELCH REPEAT AND BTB DOMAIN-CONTAINING PROTEIN 13"/>
    <property type="match status" value="1"/>
</dbReference>
<dbReference type="KEGG" id="gfs:119643296"/>
<evidence type="ECO:0000256" key="1">
    <source>
        <dbReference type="ARBA" id="ARBA00022441"/>
    </source>
</evidence>